<sequence length="107" mass="12051">MASLLRLPPLTGNAKSRHPAKNHLRKESRSLLVPLGNTGRILFSGQASRILLDGQHLPLKLVLMKDKHFLRIHCCNASYHPPNKLPHHHCNILSSPSTSEKTQMHFL</sequence>
<dbReference type="Proteomes" id="UP000663419">
    <property type="component" value="Chromosome 3"/>
</dbReference>
<feature type="region of interest" description="Disordered" evidence="1">
    <location>
        <begin position="1"/>
        <end position="23"/>
    </location>
</feature>
<dbReference type="AlphaFoldDB" id="A0A8A1LKX6"/>
<accession>A0A8A1LKX6</accession>
<evidence type="ECO:0000313" key="3">
    <source>
        <dbReference type="Proteomes" id="UP000663419"/>
    </source>
</evidence>
<organism evidence="2 3">
    <name type="scientific">Ajellomyces capsulatus (strain H88)</name>
    <name type="common">Darling's disease fungus</name>
    <name type="synonym">Histoplasma capsulatum</name>
    <dbReference type="NCBI Taxonomy" id="544711"/>
    <lineage>
        <taxon>Eukaryota</taxon>
        <taxon>Fungi</taxon>
        <taxon>Dikarya</taxon>
        <taxon>Ascomycota</taxon>
        <taxon>Pezizomycotina</taxon>
        <taxon>Eurotiomycetes</taxon>
        <taxon>Eurotiomycetidae</taxon>
        <taxon>Onygenales</taxon>
        <taxon>Ajellomycetaceae</taxon>
        <taxon>Histoplasma</taxon>
    </lineage>
</organism>
<reference evidence="2" key="1">
    <citation type="submission" date="2021-01" db="EMBL/GenBank/DDBJ databases">
        <title>Chromosome-level genome assembly of a human fungal pathogen reveals clustering of transcriptionally co-regulated genes.</title>
        <authorList>
            <person name="Voorhies M."/>
            <person name="Cohen S."/>
            <person name="Shea T.P."/>
            <person name="Petrus S."/>
            <person name="Munoz J.F."/>
            <person name="Poplawski S."/>
            <person name="Goldman W.E."/>
            <person name="Michael T."/>
            <person name="Cuomo C.A."/>
            <person name="Sil A."/>
            <person name="Beyhan S."/>
        </authorList>
    </citation>
    <scope>NUCLEOTIDE SEQUENCE</scope>
    <source>
        <strain evidence="2">H88</strain>
    </source>
</reference>
<gene>
    <name evidence="2" type="ORF">I7I53_00277</name>
</gene>
<evidence type="ECO:0000256" key="1">
    <source>
        <dbReference type="SAM" id="MobiDB-lite"/>
    </source>
</evidence>
<protein>
    <submittedName>
        <fullName evidence="2">Uncharacterized protein</fullName>
    </submittedName>
</protein>
<dbReference type="VEuPathDB" id="FungiDB:I7I53_00277"/>
<evidence type="ECO:0000313" key="2">
    <source>
        <dbReference type="EMBL" id="QSS53114.1"/>
    </source>
</evidence>
<dbReference type="EMBL" id="CP069104">
    <property type="protein sequence ID" value="QSS53114.1"/>
    <property type="molecule type" value="Genomic_DNA"/>
</dbReference>
<proteinExistence type="predicted"/>
<name>A0A8A1LKX6_AJEC8</name>